<proteinExistence type="predicted"/>
<dbReference type="InParanoid" id="A0A5J5F588"/>
<dbReference type="EMBL" id="VXIS01000031">
    <property type="protein sequence ID" value="KAA8911866.1"/>
    <property type="molecule type" value="Genomic_DNA"/>
</dbReference>
<gene>
    <name evidence="1" type="ORF">FN846DRAFT_381083</name>
</gene>
<organism evidence="1 2">
    <name type="scientific">Sphaerosporella brunnea</name>
    <dbReference type="NCBI Taxonomy" id="1250544"/>
    <lineage>
        <taxon>Eukaryota</taxon>
        <taxon>Fungi</taxon>
        <taxon>Dikarya</taxon>
        <taxon>Ascomycota</taxon>
        <taxon>Pezizomycotina</taxon>
        <taxon>Pezizomycetes</taxon>
        <taxon>Pezizales</taxon>
        <taxon>Pyronemataceae</taxon>
        <taxon>Sphaerosporella</taxon>
    </lineage>
</organism>
<evidence type="ECO:0000313" key="1">
    <source>
        <dbReference type="EMBL" id="KAA8911866.1"/>
    </source>
</evidence>
<accession>A0A5J5F588</accession>
<protein>
    <submittedName>
        <fullName evidence="1">Uncharacterized protein</fullName>
    </submittedName>
</protein>
<dbReference type="Proteomes" id="UP000326924">
    <property type="component" value="Unassembled WGS sequence"/>
</dbReference>
<sequence>MCVVLALCASAMRGTHILLYLLQPAARQGRRISSSTSPLPEYSHGQNAPLRTSDIDSYAAFIIYSAKAQHPLQGTSLAPWNIDVIVKFIHRWIVTGSDCGAGSFYGDADVLVI</sequence>
<evidence type="ECO:0000313" key="2">
    <source>
        <dbReference type="Proteomes" id="UP000326924"/>
    </source>
</evidence>
<name>A0A5J5F588_9PEZI</name>
<reference evidence="1 2" key="1">
    <citation type="submission" date="2019-09" db="EMBL/GenBank/DDBJ databases">
        <title>Draft genome of the ectomycorrhizal ascomycete Sphaerosporella brunnea.</title>
        <authorList>
            <consortium name="DOE Joint Genome Institute"/>
            <person name="Benucci G.M."/>
            <person name="Marozzi G."/>
            <person name="Antonielli L."/>
            <person name="Sanchez S."/>
            <person name="Marco P."/>
            <person name="Wang X."/>
            <person name="Falini L.B."/>
            <person name="Barry K."/>
            <person name="Haridas S."/>
            <person name="Lipzen A."/>
            <person name="Labutti K."/>
            <person name="Grigoriev I.V."/>
            <person name="Murat C."/>
            <person name="Martin F."/>
            <person name="Albertini E."/>
            <person name="Donnini D."/>
            <person name="Bonito G."/>
        </authorList>
    </citation>
    <scope>NUCLEOTIDE SEQUENCE [LARGE SCALE GENOMIC DNA]</scope>
    <source>
        <strain evidence="1 2">Sb_GMNB300</strain>
    </source>
</reference>
<keyword evidence="2" id="KW-1185">Reference proteome</keyword>
<comment type="caution">
    <text evidence="1">The sequence shown here is derived from an EMBL/GenBank/DDBJ whole genome shotgun (WGS) entry which is preliminary data.</text>
</comment>
<dbReference type="AlphaFoldDB" id="A0A5J5F588"/>